<evidence type="ECO:0000313" key="3">
    <source>
        <dbReference type="Proteomes" id="UP001642484"/>
    </source>
</evidence>
<dbReference type="SUPFAM" id="SSF53254">
    <property type="entry name" value="Phosphoglycerate mutase-like"/>
    <property type="match status" value="1"/>
</dbReference>
<reference evidence="2 3" key="1">
    <citation type="submission" date="2024-02" db="EMBL/GenBank/DDBJ databases">
        <authorList>
            <person name="Chen Y."/>
            <person name="Shah S."/>
            <person name="Dougan E. K."/>
            <person name="Thang M."/>
            <person name="Chan C."/>
        </authorList>
    </citation>
    <scope>NUCLEOTIDE SEQUENCE [LARGE SCALE GENOMIC DNA]</scope>
</reference>
<organism evidence="2 3">
    <name type="scientific">Durusdinium trenchii</name>
    <dbReference type="NCBI Taxonomy" id="1381693"/>
    <lineage>
        <taxon>Eukaryota</taxon>
        <taxon>Sar</taxon>
        <taxon>Alveolata</taxon>
        <taxon>Dinophyceae</taxon>
        <taxon>Suessiales</taxon>
        <taxon>Symbiodiniaceae</taxon>
        <taxon>Durusdinium</taxon>
    </lineage>
</organism>
<dbReference type="Gene3D" id="3.40.50.1240">
    <property type="entry name" value="Phosphoglycerate mutase-like"/>
    <property type="match status" value="1"/>
</dbReference>
<name>A0ABP0MJX8_9DINO</name>
<keyword evidence="1" id="KW-1133">Transmembrane helix</keyword>
<keyword evidence="3" id="KW-1185">Reference proteome</keyword>
<dbReference type="EMBL" id="CAXAMN010017914">
    <property type="protein sequence ID" value="CAK9051486.1"/>
    <property type="molecule type" value="Genomic_DNA"/>
</dbReference>
<gene>
    <name evidence="2" type="ORF">CCMP2556_LOCUS26133</name>
</gene>
<dbReference type="InterPro" id="IPR029033">
    <property type="entry name" value="His_PPase_superfam"/>
</dbReference>
<comment type="caution">
    <text evidence="2">The sequence shown here is derived from an EMBL/GenBank/DDBJ whole genome shotgun (WGS) entry which is preliminary data.</text>
</comment>
<accession>A0ABP0MJX8</accession>
<keyword evidence="1" id="KW-0472">Membrane</keyword>
<protein>
    <submittedName>
        <fullName evidence="2">Uncharacterized protein</fullName>
    </submittedName>
</protein>
<evidence type="ECO:0000256" key="1">
    <source>
        <dbReference type="SAM" id="Phobius"/>
    </source>
</evidence>
<sequence>MDQVAQLAQVAQEQLLSAWAMLGPVSSKASEAFVLAGKQMEPLQSTVMAAQVQLHDYVLRLSSVLAVQGALESISEVGMVQDLAHASLGQRKLAPELLLWIFLSLVALALLVLLVVPKAKLAVWGFFYFFLARDKKPCKPTDMKIDKNSPNCKRMKIVFIRHGESQWNSVFNKGWKIFLPFRLVRALIKEAFMLFQRDSLFYDSPLNDQGMQQGWDLLAFLASQPPGCREPGTCHKPVEQLQVEDIVSIIMGDAGDSLLASSILRRAVSTALLALSPRLLKSTFAKDRVHLMTALQANPTRTVQEISRNVDTLSITRARTVPKVPVDEAKMKNMGDLMSHWYKTRLDHRQNAGNKTLGMKADKRQKQFVKWVLEQKDIDCIIVAGHSLWFREFFKSFMPKSSTHAAKTTKMVNCGVVAFDLYRTVQHSTEVIRIPPESIKEIYGGFEGKGKKKKA</sequence>
<proteinExistence type="predicted"/>
<feature type="transmembrane region" description="Helical" evidence="1">
    <location>
        <begin position="97"/>
        <end position="116"/>
    </location>
</feature>
<dbReference type="Proteomes" id="UP001642484">
    <property type="component" value="Unassembled WGS sequence"/>
</dbReference>
<keyword evidence="1" id="KW-0812">Transmembrane</keyword>
<evidence type="ECO:0000313" key="2">
    <source>
        <dbReference type="EMBL" id="CAK9051486.1"/>
    </source>
</evidence>